<dbReference type="SUPFAM" id="SSF53448">
    <property type="entry name" value="Nucleotide-diphospho-sugar transferases"/>
    <property type="match status" value="1"/>
</dbReference>
<keyword evidence="3" id="KW-0460">Magnesium</keyword>
<keyword evidence="2" id="KW-0548">Nucleotidyltransferase</keyword>
<proteinExistence type="predicted"/>
<evidence type="ECO:0000256" key="1">
    <source>
        <dbReference type="ARBA" id="ARBA00022679"/>
    </source>
</evidence>
<dbReference type="Pfam" id="PF12804">
    <property type="entry name" value="NTP_transf_3"/>
    <property type="match status" value="1"/>
</dbReference>
<dbReference type="InterPro" id="IPR029044">
    <property type="entry name" value="Nucleotide-diphossugar_trans"/>
</dbReference>
<gene>
    <name evidence="5" type="ORF">GCM10007939_18990</name>
</gene>
<dbReference type="PANTHER" id="PTHR43584">
    <property type="entry name" value="NUCLEOTIDYL TRANSFERASE"/>
    <property type="match status" value="1"/>
</dbReference>
<evidence type="ECO:0000256" key="2">
    <source>
        <dbReference type="ARBA" id="ARBA00022695"/>
    </source>
</evidence>
<dbReference type="InterPro" id="IPR025877">
    <property type="entry name" value="MobA-like_NTP_Trfase"/>
</dbReference>
<dbReference type="InterPro" id="IPR050065">
    <property type="entry name" value="GlmU-like"/>
</dbReference>
<evidence type="ECO:0000259" key="4">
    <source>
        <dbReference type="Pfam" id="PF12804"/>
    </source>
</evidence>
<keyword evidence="1" id="KW-0808">Transferase</keyword>
<name>A0ABQ5VWL2_9RHOB</name>
<protein>
    <submittedName>
        <fullName evidence="5">Nucleotidyltransferase</fullName>
    </submittedName>
</protein>
<dbReference type="Proteomes" id="UP001156694">
    <property type="component" value="Unassembled WGS sequence"/>
</dbReference>
<evidence type="ECO:0000313" key="6">
    <source>
        <dbReference type="Proteomes" id="UP001156694"/>
    </source>
</evidence>
<reference evidence="6" key="1">
    <citation type="journal article" date="2019" name="Int. J. Syst. Evol. Microbiol.">
        <title>The Global Catalogue of Microorganisms (GCM) 10K type strain sequencing project: providing services to taxonomists for standard genome sequencing and annotation.</title>
        <authorList>
            <consortium name="The Broad Institute Genomics Platform"/>
            <consortium name="The Broad Institute Genome Sequencing Center for Infectious Disease"/>
            <person name="Wu L."/>
            <person name="Ma J."/>
        </authorList>
    </citation>
    <scope>NUCLEOTIDE SEQUENCE [LARGE SCALE GENOMIC DNA]</scope>
    <source>
        <strain evidence="6">NBRC 110140</strain>
    </source>
</reference>
<feature type="domain" description="MobA-like NTP transferase" evidence="4">
    <location>
        <begin position="7"/>
        <end position="126"/>
    </location>
</feature>
<organism evidence="5 6">
    <name type="scientific">Amylibacter marinus</name>
    <dbReference type="NCBI Taxonomy" id="1475483"/>
    <lineage>
        <taxon>Bacteria</taxon>
        <taxon>Pseudomonadati</taxon>
        <taxon>Pseudomonadota</taxon>
        <taxon>Alphaproteobacteria</taxon>
        <taxon>Rhodobacterales</taxon>
        <taxon>Paracoccaceae</taxon>
        <taxon>Amylibacter</taxon>
    </lineage>
</organism>
<keyword evidence="6" id="KW-1185">Reference proteome</keyword>
<dbReference type="PANTHER" id="PTHR43584:SF8">
    <property type="entry name" value="N-ACETYLMURAMATE ALPHA-1-PHOSPHATE URIDYLYLTRANSFERASE"/>
    <property type="match status" value="1"/>
</dbReference>
<evidence type="ECO:0000256" key="3">
    <source>
        <dbReference type="ARBA" id="ARBA00022842"/>
    </source>
</evidence>
<sequence>MSVDSLMIFAAGLGTRMGHLTATQPKPMIPVAGRPLLDYALTLAQQAAVKTVVVNTHYLSDQITAHLPQGVHSIFEPDILETGGGLKNALGLLGGGAVYTLNSDAVWTGDNPLTLLADHWDPDRMDGLLALVPKECAREYRGAGDFNLHDQRRISRRGDATSAPYVYTGAQIIKTDLLQQITQTKFSLNLLWDQMLADQRLCGVVHQGGWVDVGHPAGITAAEKMLEDTDV</sequence>
<comment type="caution">
    <text evidence="5">The sequence shown here is derived from an EMBL/GenBank/DDBJ whole genome shotgun (WGS) entry which is preliminary data.</text>
</comment>
<dbReference type="Gene3D" id="3.90.550.10">
    <property type="entry name" value="Spore Coat Polysaccharide Biosynthesis Protein SpsA, Chain A"/>
    <property type="match status" value="1"/>
</dbReference>
<dbReference type="RefSeq" id="WP_284378273.1">
    <property type="nucleotide sequence ID" value="NZ_BSNN01000004.1"/>
</dbReference>
<evidence type="ECO:0000313" key="5">
    <source>
        <dbReference type="EMBL" id="GLQ35616.1"/>
    </source>
</evidence>
<accession>A0ABQ5VWL2</accession>
<dbReference type="EMBL" id="BSNN01000004">
    <property type="protein sequence ID" value="GLQ35616.1"/>
    <property type="molecule type" value="Genomic_DNA"/>
</dbReference>
<dbReference type="CDD" id="cd06422">
    <property type="entry name" value="NTP_transferase_like_1"/>
    <property type="match status" value="1"/>
</dbReference>